<evidence type="ECO:0000256" key="1">
    <source>
        <dbReference type="ARBA" id="ARBA00022448"/>
    </source>
</evidence>
<dbReference type="GO" id="GO:0016887">
    <property type="term" value="F:ATP hydrolysis activity"/>
    <property type="evidence" value="ECO:0007669"/>
    <property type="project" value="InterPro"/>
</dbReference>
<evidence type="ECO:0000256" key="2">
    <source>
        <dbReference type="ARBA" id="ARBA00022741"/>
    </source>
</evidence>
<dbReference type="GO" id="GO:0005524">
    <property type="term" value="F:ATP binding"/>
    <property type="evidence" value="ECO:0007669"/>
    <property type="project" value="UniProtKB-KW"/>
</dbReference>
<sequence>MSTDSTNNVAVSIEHVWTRFADTDAGPGKVVHKDINLCLDKGEILGLVGASGCGKTTLLREIIGLHTPSQGEIFVMGQSLQHLDEATQRKAALQNCGILFQKGALFSALDIFDNIAFPLRELGFTDDKLIERLVLMKLSMVGLTDKDAKLKPADLSGGMIKRVALARALILEPDLLLLDEPTAGLDPIASQDFVDLLQQLHQELHFTVILVTHDLDVLRDLCTKIAVLADQQLIAFGTLASVLAQQHPFIQQFFHNTRAQRVFQHQETLHG</sequence>
<dbReference type="InterPro" id="IPR027417">
    <property type="entry name" value="P-loop_NTPase"/>
</dbReference>
<keyword evidence="1" id="KW-0813">Transport</keyword>
<organism evidence="5 6">
    <name type="scientific">Crenothrix polyspora</name>
    <dbReference type="NCBI Taxonomy" id="360316"/>
    <lineage>
        <taxon>Bacteria</taxon>
        <taxon>Pseudomonadati</taxon>
        <taxon>Pseudomonadota</taxon>
        <taxon>Gammaproteobacteria</taxon>
        <taxon>Methylococcales</taxon>
        <taxon>Crenotrichaceae</taxon>
        <taxon>Crenothrix</taxon>
    </lineage>
</organism>
<accession>A0A1R4H2M9</accession>
<name>A0A1R4H2M9_9GAMM</name>
<dbReference type="PANTHER" id="PTHR43023:SF3">
    <property type="entry name" value="PROTEIN TRIGALACTOSYLDIACYLGLYCEROL 3, CHLOROPLASTIC"/>
    <property type="match status" value="1"/>
</dbReference>
<evidence type="ECO:0000259" key="4">
    <source>
        <dbReference type="PROSITE" id="PS50893"/>
    </source>
</evidence>
<dbReference type="InterPro" id="IPR003593">
    <property type="entry name" value="AAA+_ATPase"/>
</dbReference>
<dbReference type="RefSeq" id="WP_087146118.1">
    <property type="nucleotide sequence ID" value="NZ_FUKJ01000077.1"/>
</dbReference>
<dbReference type="OrthoDB" id="9802264at2"/>
<reference evidence="6" key="1">
    <citation type="submission" date="2017-02" db="EMBL/GenBank/DDBJ databases">
        <authorList>
            <person name="Daims H."/>
        </authorList>
    </citation>
    <scope>NUCLEOTIDE SEQUENCE [LARGE SCALE GENOMIC DNA]</scope>
</reference>
<dbReference type="Gene3D" id="3.40.50.300">
    <property type="entry name" value="P-loop containing nucleotide triphosphate hydrolases"/>
    <property type="match status" value="1"/>
</dbReference>
<dbReference type="Proteomes" id="UP000195442">
    <property type="component" value="Unassembled WGS sequence"/>
</dbReference>
<protein>
    <submittedName>
        <fullName evidence="5">Uncharacterized ABC transporter ATP-binding protein HI_1087</fullName>
    </submittedName>
</protein>
<dbReference type="Pfam" id="PF00005">
    <property type="entry name" value="ABC_tran"/>
    <property type="match status" value="1"/>
</dbReference>
<dbReference type="SUPFAM" id="SSF52540">
    <property type="entry name" value="P-loop containing nucleoside triphosphate hydrolases"/>
    <property type="match status" value="1"/>
</dbReference>
<dbReference type="AlphaFoldDB" id="A0A1R4H2M9"/>
<evidence type="ECO:0000313" key="5">
    <source>
        <dbReference type="EMBL" id="SJM90488.1"/>
    </source>
</evidence>
<proteinExistence type="predicted"/>
<evidence type="ECO:0000256" key="3">
    <source>
        <dbReference type="ARBA" id="ARBA00022840"/>
    </source>
</evidence>
<dbReference type="EMBL" id="FUKJ01000077">
    <property type="protein sequence ID" value="SJM90488.1"/>
    <property type="molecule type" value="Genomic_DNA"/>
</dbReference>
<feature type="domain" description="ABC transporter" evidence="4">
    <location>
        <begin position="11"/>
        <end position="255"/>
    </location>
</feature>
<keyword evidence="3 5" id="KW-0067">ATP-binding</keyword>
<keyword evidence="2" id="KW-0547">Nucleotide-binding</keyword>
<dbReference type="PROSITE" id="PS00211">
    <property type="entry name" value="ABC_TRANSPORTER_1"/>
    <property type="match status" value="1"/>
</dbReference>
<dbReference type="PANTHER" id="PTHR43023">
    <property type="entry name" value="PROTEIN TRIGALACTOSYLDIACYLGLYCEROL 3, CHLOROPLASTIC"/>
    <property type="match status" value="1"/>
</dbReference>
<gene>
    <name evidence="5" type="ORF">CRENPOLYSF2_1680019</name>
</gene>
<dbReference type="InterPro" id="IPR017871">
    <property type="entry name" value="ABC_transporter-like_CS"/>
</dbReference>
<keyword evidence="6" id="KW-1185">Reference proteome</keyword>
<dbReference type="SMART" id="SM00382">
    <property type="entry name" value="AAA"/>
    <property type="match status" value="1"/>
</dbReference>
<evidence type="ECO:0000313" key="6">
    <source>
        <dbReference type="Proteomes" id="UP000195442"/>
    </source>
</evidence>
<dbReference type="InterPro" id="IPR003439">
    <property type="entry name" value="ABC_transporter-like_ATP-bd"/>
</dbReference>
<dbReference type="PROSITE" id="PS50893">
    <property type="entry name" value="ABC_TRANSPORTER_2"/>
    <property type="match status" value="1"/>
</dbReference>